<dbReference type="InterPro" id="IPR014189">
    <property type="entry name" value="Quinone_OxRdtase_PIG3"/>
</dbReference>
<dbReference type="InterPro" id="IPR013154">
    <property type="entry name" value="ADH-like_N"/>
</dbReference>
<proteinExistence type="predicted"/>
<organism evidence="4 5">
    <name type="scientific">Caballeronia ptereochthonis</name>
    <dbReference type="NCBI Taxonomy" id="1777144"/>
    <lineage>
        <taxon>Bacteria</taxon>
        <taxon>Pseudomonadati</taxon>
        <taxon>Pseudomonadota</taxon>
        <taxon>Betaproteobacteria</taxon>
        <taxon>Burkholderiales</taxon>
        <taxon>Burkholderiaceae</taxon>
        <taxon>Caballeronia</taxon>
    </lineage>
</organism>
<dbReference type="SMART" id="SM00829">
    <property type="entry name" value="PKS_ER"/>
    <property type="match status" value="1"/>
</dbReference>
<keyword evidence="2" id="KW-0560">Oxidoreductase</keyword>
<evidence type="ECO:0000256" key="2">
    <source>
        <dbReference type="ARBA" id="ARBA00023002"/>
    </source>
</evidence>
<dbReference type="Proteomes" id="UP000054978">
    <property type="component" value="Unassembled WGS sequence"/>
</dbReference>
<dbReference type="Pfam" id="PF08240">
    <property type="entry name" value="ADH_N"/>
    <property type="match status" value="1"/>
</dbReference>
<dbReference type="GO" id="GO:0016651">
    <property type="term" value="F:oxidoreductase activity, acting on NAD(P)H"/>
    <property type="evidence" value="ECO:0007669"/>
    <property type="project" value="TreeGrafter"/>
</dbReference>
<accession>A0A158AB36</accession>
<evidence type="ECO:0000256" key="1">
    <source>
        <dbReference type="ARBA" id="ARBA00022857"/>
    </source>
</evidence>
<dbReference type="SUPFAM" id="SSF51735">
    <property type="entry name" value="NAD(P)-binding Rossmann-fold domains"/>
    <property type="match status" value="1"/>
</dbReference>
<sequence>MASTLPASMTYVEHGAGGPPDCMRLATCPLPTPGPDDVLIEVAYAGVNRPDVLQRAGSYPPPPGASPHLGLEVSGRIAATGERVTRWRVGDEVCALVPGGGYAQYCVTDASLCLPVPRGLTLLQAAALPETYFTVWTNVFERGRLVAGETFLVHGGSSGIGLTAIQLAHAFGARVFTTVGNAEKAQACIAAGAERAIDYHKEDFVAVTGELTDGRGVNVILDMVGGGYIERNLKALALEGRLVQIAFLEGSRVTIDTMPIMLKRLTFTGSTLRARSVEQKAAIADALREKVWPLLEAGRALPVIHSVLPLAEVRAAHELMESSRHIGKIMLKLGDD</sequence>
<dbReference type="SUPFAM" id="SSF50129">
    <property type="entry name" value="GroES-like"/>
    <property type="match status" value="1"/>
</dbReference>
<comment type="caution">
    <text evidence="4">The sequence shown here is derived from an EMBL/GenBank/DDBJ whole genome shotgun (WGS) entry which is preliminary data.</text>
</comment>
<dbReference type="EMBL" id="FCOB02000006">
    <property type="protein sequence ID" value="SAK54905.1"/>
    <property type="molecule type" value="Genomic_DNA"/>
</dbReference>
<dbReference type="Gene3D" id="3.40.50.720">
    <property type="entry name" value="NAD(P)-binding Rossmann-like Domain"/>
    <property type="match status" value="1"/>
</dbReference>
<keyword evidence="5" id="KW-1185">Reference proteome</keyword>
<dbReference type="InterPro" id="IPR013149">
    <property type="entry name" value="ADH-like_C"/>
</dbReference>
<dbReference type="InterPro" id="IPR020843">
    <property type="entry name" value="ER"/>
</dbReference>
<evidence type="ECO:0000313" key="4">
    <source>
        <dbReference type="EMBL" id="SAK54905.1"/>
    </source>
</evidence>
<dbReference type="Gene3D" id="3.90.180.10">
    <property type="entry name" value="Medium-chain alcohol dehydrogenases, catalytic domain"/>
    <property type="match status" value="1"/>
</dbReference>
<reference evidence="4" key="1">
    <citation type="submission" date="2016-01" db="EMBL/GenBank/DDBJ databases">
        <authorList>
            <person name="Peeters C."/>
        </authorList>
    </citation>
    <scope>NUCLEOTIDE SEQUENCE [LARGE SCALE GENOMIC DNA]</scope>
    <source>
        <strain evidence="4">LMG 29326</strain>
    </source>
</reference>
<dbReference type="GO" id="GO:0070402">
    <property type="term" value="F:NADPH binding"/>
    <property type="evidence" value="ECO:0007669"/>
    <property type="project" value="TreeGrafter"/>
</dbReference>
<dbReference type="NCBIfam" id="TIGR02824">
    <property type="entry name" value="quinone_pig3"/>
    <property type="match status" value="1"/>
</dbReference>
<name>A0A158AB36_9BURK</name>
<evidence type="ECO:0000259" key="3">
    <source>
        <dbReference type="SMART" id="SM00829"/>
    </source>
</evidence>
<dbReference type="InterPro" id="IPR036291">
    <property type="entry name" value="NAD(P)-bd_dom_sf"/>
</dbReference>
<dbReference type="InterPro" id="IPR011032">
    <property type="entry name" value="GroES-like_sf"/>
</dbReference>
<keyword evidence="1" id="KW-0521">NADP</keyword>
<dbReference type="STRING" id="1777144.AWB83_01574"/>
<dbReference type="Pfam" id="PF00107">
    <property type="entry name" value="ADH_zinc_N"/>
    <property type="match status" value="1"/>
</dbReference>
<dbReference type="OrthoDB" id="9780520at2"/>
<protein>
    <submittedName>
        <fullName evidence="4">Oxidoreductase</fullName>
    </submittedName>
</protein>
<feature type="domain" description="Enoyl reductase (ER)" evidence="3">
    <location>
        <begin position="18"/>
        <end position="331"/>
    </location>
</feature>
<gene>
    <name evidence="4" type="ORF">AWB83_01574</name>
</gene>
<dbReference type="PANTHER" id="PTHR48106:SF8">
    <property type="entry name" value="OS02G0805600 PROTEIN"/>
    <property type="match status" value="1"/>
</dbReference>
<dbReference type="CDD" id="cd05276">
    <property type="entry name" value="p53_inducible_oxidoreductase"/>
    <property type="match status" value="1"/>
</dbReference>
<dbReference type="PANTHER" id="PTHR48106">
    <property type="entry name" value="QUINONE OXIDOREDUCTASE PIG3-RELATED"/>
    <property type="match status" value="1"/>
</dbReference>
<dbReference type="AlphaFoldDB" id="A0A158AB36"/>
<evidence type="ECO:0000313" key="5">
    <source>
        <dbReference type="Proteomes" id="UP000054978"/>
    </source>
</evidence>